<gene>
    <name evidence="1" type="ORF">H1P_2230018</name>
</gene>
<reference evidence="1 2" key="1">
    <citation type="submission" date="2019-01" db="EMBL/GenBank/DDBJ databases">
        <authorList>
            <person name="Brito A."/>
        </authorList>
    </citation>
    <scope>NUCLEOTIDE SEQUENCE [LARGE SCALE GENOMIC DNA]</scope>
    <source>
        <strain evidence="1">1</strain>
    </source>
</reference>
<evidence type="ECO:0000313" key="1">
    <source>
        <dbReference type="EMBL" id="VEP13872.1"/>
    </source>
</evidence>
<name>A0A563VQY1_9CYAN</name>
<accession>A0A563VQY1</accession>
<protein>
    <submittedName>
        <fullName evidence="1">Uncharacterized protein</fullName>
    </submittedName>
</protein>
<organism evidence="1 2">
    <name type="scientific">Hyella patelloides LEGE 07179</name>
    <dbReference type="NCBI Taxonomy" id="945734"/>
    <lineage>
        <taxon>Bacteria</taxon>
        <taxon>Bacillati</taxon>
        <taxon>Cyanobacteriota</taxon>
        <taxon>Cyanophyceae</taxon>
        <taxon>Pleurocapsales</taxon>
        <taxon>Hyellaceae</taxon>
        <taxon>Hyella</taxon>
    </lineage>
</organism>
<dbReference type="Proteomes" id="UP000320055">
    <property type="component" value="Unassembled WGS sequence"/>
</dbReference>
<sequence>MGIVALASINLPEIIRLKLTTIDNFTALFILVVHNNQILKSLELGA</sequence>
<proteinExistence type="predicted"/>
<keyword evidence="2" id="KW-1185">Reference proteome</keyword>
<dbReference type="AlphaFoldDB" id="A0A563VQY1"/>
<evidence type="ECO:0000313" key="2">
    <source>
        <dbReference type="Proteomes" id="UP000320055"/>
    </source>
</evidence>
<dbReference type="EMBL" id="CAACVJ010000139">
    <property type="protein sequence ID" value="VEP13872.1"/>
    <property type="molecule type" value="Genomic_DNA"/>
</dbReference>